<name>A0ABU2W8D7_9ACTN</name>
<dbReference type="PANTHER" id="PTHR46577:SF1">
    <property type="entry name" value="HTH-TYPE TRANSCRIPTIONAL REGULATORY PROTEIN GABR"/>
    <property type="match status" value="1"/>
</dbReference>
<dbReference type="Pfam" id="PF00392">
    <property type="entry name" value="GntR"/>
    <property type="match status" value="1"/>
</dbReference>
<evidence type="ECO:0000256" key="2">
    <source>
        <dbReference type="ARBA" id="ARBA00022898"/>
    </source>
</evidence>
<comment type="caution">
    <text evidence="7">The sequence shown here is derived from an EMBL/GenBank/DDBJ whole genome shotgun (WGS) entry which is preliminary data.</text>
</comment>
<sequence>MPLHLSVAISRSAEQSLNAQIRTSICEEIEGGILQPGTRLPSSRQLAADLGVSRSVVVEAYGQLVAEGFLEAARGAGTRVVRHLPREPVVPCLLDSSDVPVARWDLRVSGQGAPAFPHKEWLTAYQRVLRSPGAVPDGYPPLAGVPELRSELSRHLGRLRGVRATPSQVMVTAGFAQGLSLLCADLVASGQRELAVEEPGHPGQRHFVAENGLRPVPVPVDAEGIDVEALAATSARAVLVTPAHQFPVGYTLSAPRREALARWARDVDGLVIEDDYDGALWYDRAARPLALQRLAPDHVVYAGTASKVLGAGLRLGWLAGPEQLLHRLLRLRGRQDLGTDAFTQAAFAEFLGSGLFDRHLRRLTETCAARRSALDEAVRRHLPGAAVLGSAAGVHAYVRLPPHTDETAVVGGALRRSVLVRGGGGYRALPRPGDAGLVVGFAHLPKSGVTEAVREVGAALSGR</sequence>
<evidence type="ECO:0000313" key="7">
    <source>
        <dbReference type="EMBL" id="MDT0494121.1"/>
    </source>
</evidence>
<keyword evidence="3" id="KW-0805">Transcription regulation</keyword>
<dbReference type="PRINTS" id="PR00035">
    <property type="entry name" value="HTHGNTR"/>
</dbReference>
<keyword evidence="7" id="KW-0808">Transferase</keyword>
<dbReference type="CDD" id="cd00609">
    <property type="entry name" value="AAT_like"/>
    <property type="match status" value="1"/>
</dbReference>
<proteinExistence type="inferred from homology"/>
<dbReference type="Gene3D" id="3.40.640.10">
    <property type="entry name" value="Type I PLP-dependent aspartate aminotransferase-like (Major domain)"/>
    <property type="match status" value="1"/>
</dbReference>
<dbReference type="EMBL" id="JAVRFG010000044">
    <property type="protein sequence ID" value="MDT0494121.1"/>
    <property type="molecule type" value="Genomic_DNA"/>
</dbReference>
<dbReference type="InterPro" id="IPR036388">
    <property type="entry name" value="WH-like_DNA-bd_sf"/>
</dbReference>
<dbReference type="InterPro" id="IPR036390">
    <property type="entry name" value="WH_DNA-bd_sf"/>
</dbReference>
<dbReference type="RefSeq" id="WP_311604905.1">
    <property type="nucleotide sequence ID" value="NZ_JAVRFG010000044.1"/>
</dbReference>
<dbReference type="SUPFAM" id="SSF46785">
    <property type="entry name" value="Winged helix' DNA-binding domain"/>
    <property type="match status" value="1"/>
</dbReference>
<dbReference type="InterPro" id="IPR015424">
    <property type="entry name" value="PyrdxlP-dep_Trfase"/>
</dbReference>
<feature type="domain" description="HTH gntR-type" evidence="6">
    <location>
        <begin position="15"/>
        <end position="83"/>
    </location>
</feature>
<keyword evidence="5" id="KW-0804">Transcription</keyword>
<evidence type="ECO:0000259" key="6">
    <source>
        <dbReference type="PROSITE" id="PS50949"/>
    </source>
</evidence>
<evidence type="ECO:0000313" key="8">
    <source>
        <dbReference type="Proteomes" id="UP001180556"/>
    </source>
</evidence>
<organism evidence="7 8">
    <name type="scientific">Streptomyces stephensoniae</name>
    <dbReference type="NCBI Taxonomy" id="3375367"/>
    <lineage>
        <taxon>Bacteria</taxon>
        <taxon>Bacillati</taxon>
        <taxon>Actinomycetota</taxon>
        <taxon>Actinomycetes</taxon>
        <taxon>Kitasatosporales</taxon>
        <taxon>Streptomycetaceae</taxon>
        <taxon>Streptomyces</taxon>
    </lineage>
</organism>
<dbReference type="Gene3D" id="1.10.10.10">
    <property type="entry name" value="Winged helix-like DNA-binding domain superfamily/Winged helix DNA-binding domain"/>
    <property type="match status" value="1"/>
</dbReference>
<dbReference type="InterPro" id="IPR051446">
    <property type="entry name" value="HTH_trans_reg/aminotransferase"/>
</dbReference>
<dbReference type="InterPro" id="IPR004839">
    <property type="entry name" value="Aminotransferase_I/II_large"/>
</dbReference>
<keyword evidence="8" id="KW-1185">Reference proteome</keyword>
<keyword evidence="4" id="KW-0238">DNA-binding</keyword>
<accession>A0ABU2W8D7</accession>
<dbReference type="InterPro" id="IPR000524">
    <property type="entry name" value="Tscrpt_reg_HTH_GntR"/>
</dbReference>
<dbReference type="GO" id="GO:0008483">
    <property type="term" value="F:transaminase activity"/>
    <property type="evidence" value="ECO:0007669"/>
    <property type="project" value="UniProtKB-KW"/>
</dbReference>
<protein>
    <submittedName>
        <fullName evidence="7">PLP-dependent aminotransferase family protein</fullName>
    </submittedName>
</protein>
<evidence type="ECO:0000256" key="5">
    <source>
        <dbReference type="ARBA" id="ARBA00023163"/>
    </source>
</evidence>
<comment type="similarity">
    <text evidence="1">In the C-terminal section; belongs to the class-I pyridoxal-phosphate-dependent aminotransferase family.</text>
</comment>
<gene>
    <name evidence="7" type="ORF">RM717_26800</name>
</gene>
<evidence type="ECO:0000256" key="4">
    <source>
        <dbReference type="ARBA" id="ARBA00023125"/>
    </source>
</evidence>
<dbReference type="SMART" id="SM00345">
    <property type="entry name" value="HTH_GNTR"/>
    <property type="match status" value="1"/>
</dbReference>
<keyword evidence="2" id="KW-0663">Pyridoxal phosphate</keyword>
<dbReference type="SUPFAM" id="SSF53383">
    <property type="entry name" value="PLP-dependent transferases"/>
    <property type="match status" value="1"/>
</dbReference>
<dbReference type="PROSITE" id="PS50949">
    <property type="entry name" value="HTH_GNTR"/>
    <property type="match status" value="1"/>
</dbReference>
<dbReference type="CDD" id="cd07377">
    <property type="entry name" value="WHTH_GntR"/>
    <property type="match status" value="1"/>
</dbReference>
<evidence type="ECO:0000256" key="1">
    <source>
        <dbReference type="ARBA" id="ARBA00005384"/>
    </source>
</evidence>
<dbReference type="PANTHER" id="PTHR46577">
    <property type="entry name" value="HTH-TYPE TRANSCRIPTIONAL REGULATORY PROTEIN GABR"/>
    <property type="match status" value="1"/>
</dbReference>
<keyword evidence="7" id="KW-0032">Aminotransferase</keyword>
<evidence type="ECO:0000256" key="3">
    <source>
        <dbReference type="ARBA" id="ARBA00023015"/>
    </source>
</evidence>
<reference evidence="8" key="1">
    <citation type="submission" date="2023-07" db="EMBL/GenBank/DDBJ databases">
        <title>30 novel species of actinomycetes from the DSMZ collection.</title>
        <authorList>
            <person name="Nouioui I."/>
        </authorList>
    </citation>
    <scope>NUCLEOTIDE SEQUENCE [LARGE SCALE GENOMIC DNA]</scope>
    <source>
        <strain evidence="8">DSM 40932</strain>
    </source>
</reference>
<dbReference type="InterPro" id="IPR015421">
    <property type="entry name" value="PyrdxlP-dep_Trfase_major"/>
</dbReference>
<dbReference type="Proteomes" id="UP001180556">
    <property type="component" value="Unassembled WGS sequence"/>
</dbReference>
<dbReference type="Pfam" id="PF00155">
    <property type="entry name" value="Aminotran_1_2"/>
    <property type="match status" value="1"/>
</dbReference>